<feature type="binding site" evidence="5 8">
    <location>
        <begin position="157"/>
        <end position="159"/>
    </location>
    <ligand>
        <name>substrate</name>
    </ligand>
</feature>
<dbReference type="HAMAP" id="MF_00013">
    <property type="entry name" value="LipB"/>
    <property type="match status" value="1"/>
</dbReference>
<dbReference type="InterPro" id="IPR045864">
    <property type="entry name" value="aa-tRNA-synth_II/BPL/LPL"/>
</dbReference>
<dbReference type="PROSITE" id="PS51733">
    <property type="entry name" value="BPL_LPL_CATALYTIC"/>
    <property type="match status" value="1"/>
</dbReference>
<evidence type="ECO:0000256" key="1">
    <source>
        <dbReference type="ARBA" id="ARBA00004821"/>
    </source>
</evidence>
<dbReference type="GO" id="GO:0009249">
    <property type="term" value="P:protein lipoylation"/>
    <property type="evidence" value="ECO:0007669"/>
    <property type="project" value="InterPro"/>
</dbReference>
<evidence type="ECO:0000256" key="5">
    <source>
        <dbReference type="HAMAP-Rule" id="MF_00013"/>
    </source>
</evidence>
<organism evidence="11 12">
    <name type="scientific">Brooklawnia propionicigenes</name>
    <dbReference type="NCBI Taxonomy" id="3041175"/>
    <lineage>
        <taxon>Bacteria</taxon>
        <taxon>Bacillati</taxon>
        <taxon>Actinomycetota</taxon>
        <taxon>Actinomycetes</taxon>
        <taxon>Propionibacteriales</taxon>
        <taxon>Propionibacteriaceae</taxon>
        <taxon>Brooklawnia</taxon>
    </lineage>
</organism>
<evidence type="ECO:0000313" key="11">
    <source>
        <dbReference type="EMBL" id="BEH03168.1"/>
    </source>
</evidence>
<evidence type="ECO:0000256" key="3">
    <source>
        <dbReference type="ARBA" id="ARBA00023315"/>
    </source>
</evidence>
<evidence type="ECO:0000256" key="2">
    <source>
        <dbReference type="ARBA" id="ARBA00022679"/>
    </source>
</evidence>
<dbReference type="CDD" id="cd16444">
    <property type="entry name" value="LipB"/>
    <property type="match status" value="1"/>
</dbReference>
<evidence type="ECO:0000256" key="7">
    <source>
        <dbReference type="PIRSR" id="PIRSR016262-1"/>
    </source>
</evidence>
<dbReference type="RefSeq" id="WP_286265439.1">
    <property type="nucleotide sequence ID" value="NZ_AP028056.1"/>
</dbReference>
<keyword evidence="5" id="KW-0963">Cytoplasm</keyword>
<dbReference type="EC" id="2.3.1.181" evidence="5 6"/>
<dbReference type="GO" id="GO:0005737">
    <property type="term" value="C:cytoplasm"/>
    <property type="evidence" value="ECO:0007669"/>
    <property type="project" value="UniProtKB-SubCell"/>
</dbReference>
<comment type="subcellular location">
    <subcellularLocation>
        <location evidence="5">Cytoplasm</location>
    </subcellularLocation>
</comment>
<feature type="binding site" evidence="5 8">
    <location>
        <begin position="144"/>
        <end position="146"/>
    </location>
    <ligand>
        <name>substrate</name>
    </ligand>
</feature>
<evidence type="ECO:0000256" key="4">
    <source>
        <dbReference type="ARBA" id="ARBA00024732"/>
    </source>
</evidence>
<feature type="active site" description="Acyl-thioester intermediate" evidence="5 7">
    <location>
        <position position="175"/>
    </location>
</feature>
<comment type="pathway">
    <text evidence="1 5 6">Protein modification; protein lipoylation via endogenous pathway; protein N(6)-(lipoyl)lysine from octanoyl-[acyl-carrier-protein]: step 1/2.</text>
</comment>
<feature type="domain" description="BPL/LPL catalytic" evidence="10">
    <location>
        <begin position="34"/>
        <end position="214"/>
    </location>
</feature>
<comment type="function">
    <text evidence="4 5 6">Catalyzes the transfer of endogenously produced octanoic acid from octanoyl-acyl-carrier-protein onto the lipoyl domains of lipoate-dependent enzymes. Lipoyl-ACP can also act as a substrate although octanoyl-ACP is likely to be the physiological substrate.</text>
</comment>
<dbReference type="AlphaFoldDB" id="A0AAN0K7M9"/>
<comment type="miscellaneous">
    <text evidence="5">In the reaction, the free carboxyl group of octanoic acid is attached via an amide linkage to the epsilon-amino group of a specific lysine residue of lipoyl domains of lipoate-dependent enzymes.</text>
</comment>
<dbReference type="PANTHER" id="PTHR10993:SF7">
    <property type="entry name" value="LIPOYLTRANSFERASE 2, MITOCHONDRIAL-RELATED"/>
    <property type="match status" value="1"/>
</dbReference>
<dbReference type="Pfam" id="PF21948">
    <property type="entry name" value="LplA-B_cat"/>
    <property type="match status" value="1"/>
</dbReference>
<keyword evidence="2 5" id="KW-0808">Transferase</keyword>
<feature type="site" description="Lowers pKa of active site Cys" evidence="5 9">
    <location>
        <position position="141"/>
    </location>
</feature>
<comment type="catalytic activity">
    <reaction evidence="5 6">
        <text>octanoyl-[ACP] + L-lysyl-[protein] = N(6)-octanoyl-L-lysyl-[protein] + holo-[ACP] + H(+)</text>
        <dbReference type="Rhea" id="RHEA:17665"/>
        <dbReference type="Rhea" id="RHEA-COMP:9636"/>
        <dbReference type="Rhea" id="RHEA-COMP:9685"/>
        <dbReference type="Rhea" id="RHEA-COMP:9752"/>
        <dbReference type="Rhea" id="RHEA-COMP:9928"/>
        <dbReference type="ChEBI" id="CHEBI:15378"/>
        <dbReference type="ChEBI" id="CHEBI:29969"/>
        <dbReference type="ChEBI" id="CHEBI:64479"/>
        <dbReference type="ChEBI" id="CHEBI:78463"/>
        <dbReference type="ChEBI" id="CHEBI:78809"/>
        <dbReference type="EC" id="2.3.1.181"/>
    </reaction>
</comment>
<feature type="binding site" evidence="5 8">
    <location>
        <begin position="72"/>
        <end position="79"/>
    </location>
    <ligand>
        <name>substrate</name>
    </ligand>
</feature>
<gene>
    <name evidence="5 11" type="primary">lipB</name>
    <name evidence="11" type="ORF">brsh051_24490</name>
</gene>
<dbReference type="GO" id="GO:0033819">
    <property type="term" value="F:lipoyl(octanoyl) transferase activity"/>
    <property type="evidence" value="ECO:0007669"/>
    <property type="project" value="UniProtKB-EC"/>
</dbReference>
<evidence type="ECO:0000256" key="9">
    <source>
        <dbReference type="PIRSR" id="PIRSR016262-3"/>
    </source>
</evidence>
<comment type="similarity">
    <text evidence="5 6">Belongs to the LipB family.</text>
</comment>
<dbReference type="EMBL" id="AP028056">
    <property type="protein sequence ID" value="BEH03168.1"/>
    <property type="molecule type" value="Genomic_DNA"/>
</dbReference>
<dbReference type="InterPro" id="IPR000544">
    <property type="entry name" value="Octanoyltransferase"/>
</dbReference>
<dbReference type="PIRSF" id="PIRSF016262">
    <property type="entry name" value="LPLase"/>
    <property type="match status" value="1"/>
</dbReference>
<evidence type="ECO:0000256" key="6">
    <source>
        <dbReference type="PIRNR" id="PIRNR016262"/>
    </source>
</evidence>
<evidence type="ECO:0000256" key="8">
    <source>
        <dbReference type="PIRSR" id="PIRSR016262-2"/>
    </source>
</evidence>
<evidence type="ECO:0000313" key="12">
    <source>
        <dbReference type="Proteomes" id="UP001431656"/>
    </source>
</evidence>
<dbReference type="NCBIfam" id="NF010925">
    <property type="entry name" value="PRK14345.1"/>
    <property type="match status" value="1"/>
</dbReference>
<dbReference type="Gene3D" id="3.30.930.10">
    <property type="entry name" value="Bira Bifunctional Protein, Domain 2"/>
    <property type="match status" value="1"/>
</dbReference>
<dbReference type="SUPFAM" id="SSF55681">
    <property type="entry name" value="Class II aaRS and biotin synthetases"/>
    <property type="match status" value="1"/>
</dbReference>
<dbReference type="NCBIfam" id="TIGR00214">
    <property type="entry name" value="lipB"/>
    <property type="match status" value="1"/>
</dbReference>
<protein>
    <recommendedName>
        <fullName evidence="5 6">Octanoyltransferase</fullName>
        <ecNumber evidence="5 6">2.3.1.181</ecNumber>
    </recommendedName>
    <alternativeName>
        <fullName evidence="5">Lipoate-protein ligase B</fullName>
    </alternativeName>
    <alternativeName>
        <fullName evidence="5">Lipoyl/octanoyl transferase</fullName>
    </alternativeName>
    <alternativeName>
        <fullName evidence="5">Octanoyl-[acyl-carrier-protein]-protein N-octanoyltransferase</fullName>
    </alternativeName>
</protein>
<keyword evidence="12" id="KW-1185">Reference proteome</keyword>
<proteinExistence type="inferred from homology"/>
<keyword evidence="3 5" id="KW-0012">Acyltransferase</keyword>
<accession>A0AAN0K7M9</accession>
<reference evidence="11" key="1">
    <citation type="journal article" date="2024" name="Int. J. Syst. Evol. Microbiol.">
        <title>Brooklawnia propionicigenes sp. nov., a facultatively anaerobic, propionate-producing bacterium isolated from a methanogenic reactor treating waste from cattle farms.</title>
        <authorList>
            <person name="Akita Y."/>
            <person name="Ueki A."/>
            <person name="Tonouchi A."/>
            <person name="Sugawara Y."/>
            <person name="Honma S."/>
            <person name="Kaku N."/>
            <person name="Ueki K."/>
        </authorList>
    </citation>
    <scope>NUCLEOTIDE SEQUENCE</scope>
    <source>
        <strain evidence="11">SH051</strain>
    </source>
</reference>
<name>A0AAN0K7M9_9ACTN</name>
<dbReference type="PANTHER" id="PTHR10993">
    <property type="entry name" value="OCTANOYLTRANSFERASE"/>
    <property type="match status" value="1"/>
</dbReference>
<dbReference type="Proteomes" id="UP001431656">
    <property type="component" value="Chromosome"/>
</dbReference>
<dbReference type="KEGG" id="broo:brsh051_24490"/>
<evidence type="ECO:0000259" key="10">
    <source>
        <dbReference type="PROSITE" id="PS51733"/>
    </source>
</evidence>
<dbReference type="InterPro" id="IPR004143">
    <property type="entry name" value="BPL_LPL_catalytic"/>
</dbReference>
<sequence>MALHFERLGFNPDFVDYRACLDLQQQVHDEVLAGTRGNSVLLLEHDPVYTAGRRAEASEYPYDGTPVVPIGRGGKITYHGPGMLVGYPIVRLAVPIQPVKMVRLLEQIIIAVVADFGVQAGTVEGRSGAWVRADSRGPDRKLAAIGLQVSRKVTMHGFALNCSNDLRPFGKIIPCGISDAGVTSISQEVSREVKPADVVERMELELASLENAGIIDSFEPATAAAPLDLSGLHGLSHAAN</sequence>